<dbReference type="InterPro" id="IPR036291">
    <property type="entry name" value="NAD(P)-bd_dom_sf"/>
</dbReference>
<keyword evidence="5" id="KW-1185">Reference proteome</keyword>
<dbReference type="Pfam" id="PF05368">
    <property type="entry name" value="NmrA"/>
    <property type="match status" value="1"/>
</dbReference>
<reference evidence="4" key="1">
    <citation type="submission" date="2023-06" db="EMBL/GenBank/DDBJ databases">
        <title>Genome-scale phylogeny and comparative genomics of the fungal order Sordariales.</title>
        <authorList>
            <consortium name="Lawrence Berkeley National Laboratory"/>
            <person name="Hensen N."/>
            <person name="Bonometti L."/>
            <person name="Westerberg I."/>
            <person name="Brannstrom I.O."/>
            <person name="Guillou S."/>
            <person name="Cros-Aarteil S."/>
            <person name="Calhoun S."/>
            <person name="Haridas S."/>
            <person name="Kuo A."/>
            <person name="Mondo S."/>
            <person name="Pangilinan J."/>
            <person name="Riley R."/>
            <person name="Labutti K."/>
            <person name="Andreopoulos B."/>
            <person name="Lipzen A."/>
            <person name="Chen C."/>
            <person name="Yanf M."/>
            <person name="Daum C."/>
            <person name="Ng V."/>
            <person name="Clum A."/>
            <person name="Steindorff A."/>
            <person name="Ohm R."/>
            <person name="Martin F."/>
            <person name="Silar P."/>
            <person name="Natvig D."/>
            <person name="Lalanne C."/>
            <person name="Gautier V."/>
            <person name="Ament-Velasquez S.L."/>
            <person name="Kruys A."/>
            <person name="Hutchinson M.I."/>
            <person name="Powell A.J."/>
            <person name="Barry K."/>
            <person name="Miller A.N."/>
            <person name="Grigoriev I.V."/>
            <person name="Debuchy R."/>
            <person name="Gladieux P."/>
            <person name="Thoren M.H."/>
            <person name="Johannesson H."/>
        </authorList>
    </citation>
    <scope>NUCLEOTIDE SEQUENCE</scope>
    <source>
        <strain evidence="4">PSN4</strain>
    </source>
</reference>
<dbReference type="SUPFAM" id="SSF51735">
    <property type="entry name" value="NAD(P)-binding Rossmann-fold domains"/>
    <property type="match status" value="2"/>
</dbReference>
<sequence>MGSTGPQNDAQVAIITGGTSGIGLHLARHLHAKGWRVVVSGRRPDVGAKQAAALDPTGETAAFEPCDVASYAEQATMFKNTWARFGRLDLLIANAGAVDVGSHYNFGRRGAAVDDIPPEPNTECTDVHFKAVLYGTVLATHFMRHNPVPGGKIILTTSMFGVHPCPTFPEYSAIEAALNQWVRVSAPLLKSKENITINAVMMGAVVTPVMPGFGLAFKPEDLVYPATITQAYDRFIDDDARSGETVETAHNGIFEYQEPEDKSGARKRNILVYEPWFSWLHGEKSGLPTAMQGPPEGNAEDSGRIKEFEIIAVTGATGAQGGGVVNVMKKTPGWKVRAVTRNPESDAAKKLAADGVEVVAANWDDEASLVKAFEGAAAVFAVTNWWESLFTGKSQWESGDIEEQHGMNLARAAAKTPTLEHYLWSTQPSAKRQFPGKLETPHMDYKANVDFRIRAELPELAAKTTYLYFGYYPQNMACFPLLKPFAYPGTGQYIQILASDPNAKILLAGDMTVNPGIWVRQALATGQKAFGKYANVALERWSFQEMMDKWSEITGRKGVVIQVSEETWAKFWGPAGVELSWQFKFGEMCDPWAVGDQHISAEDLGIDPAEVVGFEGTIRPLAAAGAFD</sequence>
<protein>
    <submittedName>
        <fullName evidence="4">NAD(P)-binding protein</fullName>
    </submittedName>
</protein>
<dbReference type="GO" id="GO:0005634">
    <property type="term" value="C:nucleus"/>
    <property type="evidence" value="ECO:0007669"/>
    <property type="project" value="TreeGrafter"/>
</dbReference>
<dbReference type="PANTHER" id="PTHR42748">
    <property type="entry name" value="NITROGEN METABOLITE REPRESSION PROTEIN NMRA FAMILY MEMBER"/>
    <property type="match status" value="1"/>
</dbReference>
<dbReference type="PANTHER" id="PTHR42748:SF28">
    <property type="entry name" value="NMRA-LIKE DOMAIN-CONTAINING PROTEIN"/>
    <property type="match status" value="1"/>
</dbReference>
<dbReference type="InterPro" id="IPR051164">
    <property type="entry name" value="NmrA-like_oxidored"/>
</dbReference>
<keyword evidence="2" id="KW-0521">NADP</keyword>
<gene>
    <name evidence="4" type="ORF">QBC47DRAFT_454697</name>
</gene>
<evidence type="ECO:0000256" key="1">
    <source>
        <dbReference type="ARBA" id="ARBA00006328"/>
    </source>
</evidence>
<evidence type="ECO:0000313" key="5">
    <source>
        <dbReference type="Proteomes" id="UP001239445"/>
    </source>
</evidence>
<dbReference type="AlphaFoldDB" id="A0AAJ0B709"/>
<comment type="caution">
    <text evidence="4">The sequence shown here is derived from an EMBL/GenBank/DDBJ whole genome shotgun (WGS) entry which is preliminary data.</text>
</comment>
<dbReference type="PRINTS" id="PR00081">
    <property type="entry name" value="GDHRDH"/>
</dbReference>
<dbReference type="EMBL" id="MU839842">
    <property type="protein sequence ID" value="KAK1751357.1"/>
    <property type="molecule type" value="Genomic_DNA"/>
</dbReference>
<dbReference type="InterPro" id="IPR002347">
    <property type="entry name" value="SDR_fam"/>
</dbReference>
<comment type="similarity">
    <text evidence="1">Belongs to the NmrA-type oxidoreductase family.</text>
</comment>
<dbReference type="Gene3D" id="3.40.50.720">
    <property type="entry name" value="NAD(P)-binding Rossmann-like Domain"/>
    <property type="match status" value="2"/>
</dbReference>
<dbReference type="Pfam" id="PF00106">
    <property type="entry name" value="adh_short"/>
    <property type="match status" value="1"/>
</dbReference>
<dbReference type="InterPro" id="IPR008030">
    <property type="entry name" value="NmrA-like"/>
</dbReference>
<dbReference type="Gene3D" id="3.90.25.10">
    <property type="entry name" value="UDP-galactose 4-epimerase, domain 1"/>
    <property type="match status" value="1"/>
</dbReference>
<feature type="domain" description="NmrA-like" evidence="3">
    <location>
        <begin position="310"/>
        <end position="571"/>
    </location>
</feature>
<name>A0AAJ0B709_9PEZI</name>
<proteinExistence type="inferred from homology"/>
<dbReference type="Proteomes" id="UP001239445">
    <property type="component" value="Unassembled WGS sequence"/>
</dbReference>
<evidence type="ECO:0000313" key="4">
    <source>
        <dbReference type="EMBL" id="KAK1751357.1"/>
    </source>
</evidence>
<evidence type="ECO:0000259" key="3">
    <source>
        <dbReference type="Pfam" id="PF05368"/>
    </source>
</evidence>
<organism evidence="4 5">
    <name type="scientific">Echria macrotheca</name>
    <dbReference type="NCBI Taxonomy" id="438768"/>
    <lineage>
        <taxon>Eukaryota</taxon>
        <taxon>Fungi</taxon>
        <taxon>Dikarya</taxon>
        <taxon>Ascomycota</taxon>
        <taxon>Pezizomycotina</taxon>
        <taxon>Sordariomycetes</taxon>
        <taxon>Sordariomycetidae</taxon>
        <taxon>Sordariales</taxon>
        <taxon>Schizotheciaceae</taxon>
        <taxon>Echria</taxon>
    </lineage>
</organism>
<accession>A0AAJ0B709</accession>
<evidence type="ECO:0000256" key="2">
    <source>
        <dbReference type="ARBA" id="ARBA00022857"/>
    </source>
</evidence>